<gene>
    <name evidence="2" type="ORF">Scep_029429</name>
</gene>
<evidence type="ECO:0000313" key="3">
    <source>
        <dbReference type="Proteomes" id="UP001419268"/>
    </source>
</evidence>
<dbReference type="AlphaFoldDB" id="A0AAP0E5D0"/>
<proteinExistence type="predicted"/>
<organism evidence="2 3">
    <name type="scientific">Stephania cephalantha</name>
    <dbReference type="NCBI Taxonomy" id="152367"/>
    <lineage>
        <taxon>Eukaryota</taxon>
        <taxon>Viridiplantae</taxon>
        <taxon>Streptophyta</taxon>
        <taxon>Embryophyta</taxon>
        <taxon>Tracheophyta</taxon>
        <taxon>Spermatophyta</taxon>
        <taxon>Magnoliopsida</taxon>
        <taxon>Ranunculales</taxon>
        <taxon>Menispermaceae</taxon>
        <taxon>Menispermoideae</taxon>
        <taxon>Cissampelideae</taxon>
        <taxon>Stephania</taxon>
    </lineage>
</organism>
<evidence type="ECO:0000313" key="2">
    <source>
        <dbReference type="EMBL" id="KAK9082958.1"/>
    </source>
</evidence>
<name>A0AAP0E5D0_9MAGN</name>
<keyword evidence="3" id="KW-1185">Reference proteome</keyword>
<accession>A0AAP0E5D0</accession>
<dbReference type="Proteomes" id="UP001419268">
    <property type="component" value="Unassembled WGS sequence"/>
</dbReference>
<feature type="region of interest" description="Disordered" evidence="1">
    <location>
        <begin position="1"/>
        <end position="40"/>
    </location>
</feature>
<evidence type="ECO:0000256" key="1">
    <source>
        <dbReference type="SAM" id="MobiDB-lite"/>
    </source>
</evidence>
<reference evidence="2 3" key="1">
    <citation type="submission" date="2024-01" db="EMBL/GenBank/DDBJ databases">
        <title>Genome assemblies of Stephania.</title>
        <authorList>
            <person name="Yang L."/>
        </authorList>
    </citation>
    <scope>NUCLEOTIDE SEQUENCE [LARGE SCALE GENOMIC DNA]</scope>
    <source>
        <strain evidence="2">JXDWG</strain>
        <tissue evidence="2">Leaf</tissue>
    </source>
</reference>
<comment type="caution">
    <text evidence="2">The sequence shown here is derived from an EMBL/GenBank/DDBJ whole genome shotgun (WGS) entry which is preliminary data.</text>
</comment>
<feature type="compositionally biased region" description="Polar residues" evidence="1">
    <location>
        <begin position="1"/>
        <end position="20"/>
    </location>
</feature>
<protein>
    <submittedName>
        <fullName evidence="2">Uncharacterized protein</fullName>
    </submittedName>
</protein>
<dbReference type="EMBL" id="JBBNAG010000013">
    <property type="protein sequence ID" value="KAK9082958.1"/>
    <property type="molecule type" value="Genomic_DNA"/>
</dbReference>
<sequence>MGTDVENPSLSQPILTSNNPSLPPQISISKPHPPPPIHRELSLSLSLSTDSPKTLCLSLPEICLPNP</sequence>